<dbReference type="OrthoDB" id="10260758at2759"/>
<feature type="domain" description="F-box" evidence="5">
    <location>
        <begin position="208"/>
        <end position="254"/>
    </location>
</feature>
<feature type="compositionally biased region" description="Low complexity" evidence="4">
    <location>
        <begin position="330"/>
        <end position="347"/>
    </location>
</feature>
<feature type="compositionally biased region" description="Low complexity" evidence="4">
    <location>
        <begin position="780"/>
        <end position="822"/>
    </location>
</feature>
<feature type="repeat" description="TPR" evidence="3">
    <location>
        <begin position="710"/>
        <end position="743"/>
    </location>
</feature>
<dbReference type="Pfam" id="PF00646">
    <property type="entry name" value="F-box"/>
    <property type="match status" value="1"/>
</dbReference>
<feature type="compositionally biased region" description="Low complexity" evidence="4">
    <location>
        <begin position="116"/>
        <end position="132"/>
    </location>
</feature>
<feature type="region of interest" description="Disordered" evidence="4">
    <location>
        <begin position="1"/>
        <end position="79"/>
    </location>
</feature>
<evidence type="ECO:0000313" key="7">
    <source>
        <dbReference type="Proteomes" id="UP000008743"/>
    </source>
</evidence>
<dbReference type="InParanoid" id="A0A0D2WJ65"/>
<evidence type="ECO:0000256" key="4">
    <source>
        <dbReference type="SAM" id="MobiDB-lite"/>
    </source>
</evidence>
<keyword evidence="7" id="KW-1185">Reference proteome</keyword>
<reference evidence="6" key="2">
    <citation type="submission" date="2011-02" db="EMBL/GenBank/DDBJ databases">
        <title>The Genome Sequence of Capsaspora owczarzaki ATCC 30864.</title>
        <authorList>
            <consortium name="The Broad Institute Genome Sequencing Platform"/>
            <person name="Russ C."/>
            <person name="Cuomo C."/>
            <person name="Burger G."/>
            <person name="Gray M.W."/>
            <person name="Holland P.W.H."/>
            <person name="King N."/>
            <person name="Lang F.B.F."/>
            <person name="Roger A.J."/>
            <person name="Ruiz-Trillo I."/>
            <person name="Young S.K."/>
            <person name="Zeng Q."/>
            <person name="Gargeya S."/>
            <person name="Alvarado L."/>
            <person name="Berlin A."/>
            <person name="Chapman S.B."/>
            <person name="Chen Z."/>
            <person name="Freedman E."/>
            <person name="Gellesch M."/>
            <person name="Goldberg J."/>
            <person name="Griggs A."/>
            <person name="Gujja S."/>
            <person name="Heilman E."/>
            <person name="Heiman D."/>
            <person name="Howarth C."/>
            <person name="Mehta T."/>
            <person name="Neiman D."/>
            <person name="Pearson M."/>
            <person name="Roberts A."/>
            <person name="Saif S."/>
            <person name="Shea T."/>
            <person name="Shenoy N."/>
            <person name="Sisk P."/>
            <person name="Stolte C."/>
            <person name="Sykes S."/>
            <person name="White J."/>
            <person name="Yandava C."/>
            <person name="Haas B."/>
            <person name="Nusbaum C."/>
            <person name="Birren B."/>
        </authorList>
    </citation>
    <scope>NUCLEOTIDE SEQUENCE</scope>
    <source>
        <strain evidence="6">ATCC 30864</strain>
    </source>
</reference>
<dbReference type="RefSeq" id="XP_004365676.1">
    <property type="nucleotide sequence ID" value="XM_004365619.2"/>
</dbReference>
<dbReference type="SMART" id="SM00028">
    <property type="entry name" value="TPR"/>
    <property type="match status" value="3"/>
</dbReference>
<keyword evidence="2 3" id="KW-0802">TPR repeat</keyword>
<feature type="compositionally biased region" description="Low complexity" evidence="4">
    <location>
        <begin position="308"/>
        <end position="320"/>
    </location>
</feature>
<organism evidence="6 7">
    <name type="scientific">Capsaspora owczarzaki (strain ATCC 30864)</name>
    <dbReference type="NCBI Taxonomy" id="595528"/>
    <lineage>
        <taxon>Eukaryota</taxon>
        <taxon>Filasterea</taxon>
        <taxon>Capsaspora</taxon>
    </lineage>
</organism>
<dbReference type="InterPro" id="IPR001810">
    <property type="entry name" value="F-box_dom"/>
</dbReference>
<feature type="compositionally biased region" description="Basic residues" evidence="4">
    <location>
        <begin position="478"/>
        <end position="489"/>
    </location>
</feature>
<feature type="repeat" description="TPR" evidence="3">
    <location>
        <begin position="668"/>
        <end position="701"/>
    </location>
</feature>
<feature type="region of interest" description="Disordered" evidence="4">
    <location>
        <begin position="478"/>
        <end position="527"/>
    </location>
</feature>
<evidence type="ECO:0000256" key="2">
    <source>
        <dbReference type="ARBA" id="ARBA00022803"/>
    </source>
</evidence>
<protein>
    <recommendedName>
        <fullName evidence="5">F-box domain-containing protein</fullName>
    </recommendedName>
</protein>
<reference evidence="7" key="1">
    <citation type="submission" date="2011-02" db="EMBL/GenBank/DDBJ databases">
        <title>The Genome Sequence of Capsaspora owczarzaki ATCC 30864.</title>
        <authorList>
            <person name="Russ C."/>
            <person name="Cuomo C."/>
            <person name="Burger G."/>
            <person name="Gray M.W."/>
            <person name="Holland P.W.H."/>
            <person name="King N."/>
            <person name="Lang F.B.F."/>
            <person name="Roger A.J."/>
            <person name="Ruiz-Trillo I."/>
            <person name="Young S.K."/>
            <person name="Zeng Q."/>
            <person name="Gargeya S."/>
            <person name="Alvarado L."/>
            <person name="Berlin A."/>
            <person name="Chapman S.B."/>
            <person name="Chen Z."/>
            <person name="Freedman E."/>
            <person name="Gellesch M."/>
            <person name="Goldberg J."/>
            <person name="Griggs A."/>
            <person name="Gujja S."/>
            <person name="Heilman E."/>
            <person name="Heiman D."/>
            <person name="Howarth C."/>
            <person name="Mehta T."/>
            <person name="Neiman D."/>
            <person name="Pearson M."/>
            <person name="Roberts A."/>
            <person name="Saif S."/>
            <person name="Shea T."/>
            <person name="Shenoy N."/>
            <person name="Sisk P."/>
            <person name="Stolte C."/>
            <person name="Sykes S."/>
            <person name="White J."/>
            <person name="Yandava C."/>
            <person name="Haas B."/>
            <person name="Nusbaum C."/>
            <person name="Birren B."/>
        </authorList>
    </citation>
    <scope>NUCLEOTIDE SEQUENCE</scope>
    <source>
        <strain evidence="7">ATCC 30864</strain>
    </source>
</reference>
<dbReference type="Proteomes" id="UP000008743">
    <property type="component" value="Unassembled WGS sequence"/>
</dbReference>
<gene>
    <name evidence="6" type="ORF">CAOG_000805</name>
</gene>
<dbReference type="EMBL" id="KE346360">
    <property type="protein sequence ID" value="KJE89308.1"/>
    <property type="molecule type" value="Genomic_DNA"/>
</dbReference>
<dbReference type="EMBL" id="KE346360">
    <property type="protein sequence ID" value="KJE89307.1"/>
    <property type="molecule type" value="Genomic_DNA"/>
</dbReference>
<feature type="region of interest" description="Disordered" evidence="4">
    <location>
        <begin position="301"/>
        <end position="360"/>
    </location>
</feature>
<dbReference type="Gene3D" id="1.20.1280.50">
    <property type="match status" value="1"/>
</dbReference>
<feature type="compositionally biased region" description="Polar residues" evidence="4">
    <location>
        <begin position="30"/>
        <end position="55"/>
    </location>
</feature>
<evidence type="ECO:0000256" key="1">
    <source>
        <dbReference type="ARBA" id="ARBA00022737"/>
    </source>
</evidence>
<dbReference type="Pfam" id="PF13374">
    <property type="entry name" value="TPR_10"/>
    <property type="match status" value="1"/>
</dbReference>
<feature type="region of interest" description="Disordered" evidence="4">
    <location>
        <begin position="771"/>
        <end position="878"/>
    </location>
</feature>
<dbReference type="PROSITE" id="PS50181">
    <property type="entry name" value="FBOX"/>
    <property type="match status" value="1"/>
</dbReference>
<evidence type="ECO:0000256" key="3">
    <source>
        <dbReference type="PROSITE-ProRule" id="PRU00339"/>
    </source>
</evidence>
<proteinExistence type="predicted"/>
<dbReference type="InterPro" id="IPR036047">
    <property type="entry name" value="F-box-like_dom_sf"/>
</dbReference>
<dbReference type="InterPro" id="IPR011990">
    <property type="entry name" value="TPR-like_helical_dom_sf"/>
</dbReference>
<dbReference type="AlphaFoldDB" id="A0A0D2WJ65"/>
<dbReference type="PANTHER" id="PTHR45641">
    <property type="entry name" value="TETRATRICOPEPTIDE REPEAT PROTEIN (AFU_ORTHOLOGUE AFUA_6G03870)"/>
    <property type="match status" value="1"/>
</dbReference>
<dbReference type="eggNOG" id="KOG1840">
    <property type="taxonomic scope" value="Eukaryota"/>
</dbReference>
<evidence type="ECO:0000313" key="6">
    <source>
        <dbReference type="EMBL" id="KJE89308.1"/>
    </source>
</evidence>
<accession>A0A0D2WJ65</accession>
<dbReference type="STRING" id="595528.A0A0D2WJ65"/>
<feature type="region of interest" description="Disordered" evidence="4">
    <location>
        <begin position="113"/>
        <end position="196"/>
    </location>
</feature>
<dbReference type="Gene3D" id="1.25.40.10">
    <property type="entry name" value="Tetratricopeptide repeat domain"/>
    <property type="match status" value="1"/>
</dbReference>
<feature type="compositionally biased region" description="Low complexity" evidence="4">
    <location>
        <begin position="490"/>
        <end position="506"/>
    </location>
</feature>
<feature type="repeat" description="TPR" evidence="3">
    <location>
        <begin position="626"/>
        <end position="659"/>
    </location>
</feature>
<feature type="compositionally biased region" description="Low complexity" evidence="4">
    <location>
        <begin position="139"/>
        <end position="164"/>
    </location>
</feature>
<dbReference type="Pfam" id="PF13424">
    <property type="entry name" value="TPR_12"/>
    <property type="match status" value="2"/>
</dbReference>
<dbReference type="SUPFAM" id="SSF81383">
    <property type="entry name" value="F-box domain"/>
    <property type="match status" value="1"/>
</dbReference>
<sequence>MEKRPYIAPSGPSSSGGRASDRWMPISAGPSRTGTPGEASPSSNMSRGSPASSRISRYDEHDDEELGETDPALQRVDPWLSAATATASALELPNALSSNHQPKPQVTGWFSQLVTQQQQQQHQHQHQQPQQLHAEHHQQQQGHSKPSSSSSASSSSTPAVASDASLHDGGVGSPSEASTATSSRRNSTSSSISSFVDPTQTELELRQQSPLLRLPPEILAFLCMQLDVVSLGNLSLTCRMMYHIGSLLEVWYYICKRDHLKVLHTREPNVDWRLVVLTLCKYDPLKCVLFTPHMTRLLATGGGRRRSSTIPSSPGGTPHSIEAALRKDSPSLPSPGSLSTSLPGSSPFMPNGSDGHPPTLFLPPNAAEAASFKQQHGHVPPGFWNRHIAPRTRQELIDRVNYVALAFMQDDAIVVRMTSAAHKIREYGAYKIAEGLFQHAYDISLILFEALALQDKVSTFAISDQDVNTFAASNFSRRHHAHGSAHAHGHAAGQGQSSGDASAAAGLHRQDSTQRPPLDSATTKLASATTKEAAPAGVPDLQTLCVRALVCQKVTLADVSTKLSSSALAVLTRGCAAKRLADALYNLSLVKGNQGRLTGENGAKRLRERSIVMYKATLGSEREEVANATFALADIHYVLHDYSEALPLYEEALRIRQKLFAEDSEEMAQTFVGLGLAYDGLSEFDLAEQHYLKALPIRERIHGPSHPKVARVCVNLGALYKSRGELQKTIPLYERALAIRERWLGPDHPYTARVRENLRRTKFKLEEINNPRRAVVLGEPNPAAPQAQGAHQPPNGPQQHQQQHQQQQHQPHPAPQGTAAQGRRTDPQTAQAPEPPQRRSVPRTDPGSARNSTASIGTGARTPTNPPAATGSGTCTIL</sequence>
<feature type="compositionally biased region" description="Low complexity" evidence="4">
    <location>
        <begin position="173"/>
        <end position="194"/>
    </location>
</feature>
<dbReference type="InterPro" id="IPR019734">
    <property type="entry name" value="TPR_rpt"/>
</dbReference>
<dbReference type="PROSITE" id="PS50005">
    <property type="entry name" value="TPR"/>
    <property type="match status" value="3"/>
</dbReference>
<name>A0A0D2WJ65_CAPO3</name>
<keyword evidence="1" id="KW-0677">Repeat</keyword>
<evidence type="ECO:0000259" key="5">
    <source>
        <dbReference type="PROSITE" id="PS50181"/>
    </source>
</evidence>
<dbReference type="SUPFAM" id="SSF48452">
    <property type="entry name" value="TPR-like"/>
    <property type="match status" value="1"/>
</dbReference>
<dbReference type="PANTHER" id="PTHR45641:SF19">
    <property type="entry name" value="NEPHROCYSTIN-3"/>
    <property type="match status" value="1"/>
</dbReference>